<evidence type="ECO:0000259" key="2">
    <source>
        <dbReference type="SMART" id="SM00382"/>
    </source>
</evidence>
<dbReference type="eggNOG" id="COG0714">
    <property type="taxonomic scope" value="Bacteria"/>
</dbReference>
<dbReference type="InterPro" id="IPR041538">
    <property type="entry name" value="RavA-like_AAA_lid"/>
</dbReference>
<dbReference type="AlphaFoldDB" id="V8CBJ5"/>
<sequence length="421" mass="47844">MAQNLYKNKIQTLKETLSQGLLEKDEIVSLVLLCMIAGKSVFLYGPPGTAKSLISRRVSCAFDSNRFFDYLMNRFSTPEEVFGPLKLSELRQDRLVRSVEGFLPSADFAFLDEIWKSSPAILNSLLTIINEKQFRNGKDNIKVPLRGLVAASNELPQKGQSLEALYDRFIMRLIVPPLRQKANFKKLLQSSGAKENVNVADELKFYDRDFKQIKSLVDSAKIDESVLNVLELLRSKIEAYNDKKADDVESIYVSERRWVAIMELLKFSAVLSDRQSVGLIDLALLKHCLWSEESQKEEIEKMLKECLDSYSPQAIKNGIDIKNLAKQIESTIKNPVEQVVKDSLLKEIANVHHKLYQELQKCLSEANDFKDKNANPFVSKSGYDIFLSSFKEAQENLEQDILEVKKLQDKVKNAKVAAPIA</sequence>
<dbReference type="Pfam" id="PF17868">
    <property type="entry name" value="AAA_lid_8"/>
    <property type="match status" value="1"/>
</dbReference>
<name>V8CBJ5_9HELI</name>
<dbReference type="SUPFAM" id="SSF52540">
    <property type="entry name" value="P-loop containing nucleoside triphosphate hydrolases"/>
    <property type="match status" value="1"/>
</dbReference>
<dbReference type="InterPro" id="IPR003593">
    <property type="entry name" value="AAA+_ATPase"/>
</dbReference>
<dbReference type="CDD" id="cd00009">
    <property type="entry name" value="AAA"/>
    <property type="match status" value="1"/>
</dbReference>
<protein>
    <recommendedName>
        <fullName evidence="2">AAA+ ATPase domain-containing protein</fullName>
    </recommendedName>
</protein>
<dbReference type="PANTHER" id="PTHR32204">
    <property type="entry name" value="ATPASE RAVA"/>
    <property type="match status" value="1"/>
</dbReference>
<organism evidence="3 4">
    <name type="scientific">Helicobacter macacae MIT 99-5501</name>
    <dbReference type="NCBI Taxonomy" id="1357400"/>
    <lineage>
        <taxon>Bacteria</taxon>
        <taxon>Pseudomonadati</taxon>
        <taxon>Campylobacterota</taxon>
        <taxon>Epsilonproteobacteria</taxon>
        <taxon>Campylobacterales</taxon>
        <taxon>Helicobacteraceae</taxon>
        <taxon>Helicobacter</taxon>
    </lineage>
</organism>
<evidence type="ECO:0000313" key="3">
    <source>
        <dbReference type="EMBL" id="ETD24788.1"/>
    </source>
</evidence>
<dbReference type="PANTHER" id="PTHR32204:SF0">
    <property type="entry name" value="ATPASE RAVA"/>
    <property type="match status" value="1"/>
</dbReference>
<proteinExistence type="predicted"/>
<dbReference type="OrthoDB" id="1814213at2"/>
<feature type="domain" description="AAA+ ATPase" evidence="2">
    <location>
        <begin position="37"/>
        <end position="179"/>
    </location>
</feature>
<dbReference type="InterPro" id="IPR050513">
    <property type="entry name" value="RavA_ATPases"/>
</dbReference>
<reference evidence="3 4" key="1">
    <citation type="journal article" date="2014" name="Genome Announc.">
        <title>Draft genome sequences of six enterohepatic helicobacter species isolated from humans and one from rhesus macaques.</title>
        <authorList>
            <person name="Shen Z."/>
            <person name="Sheh A."/>
            <person name="Young S.K."/>
            <person name="Abouelliel A."/>
            <person name="Ward D.V."/>
            <person name="Earl A.M."/>
            <person name="Fox J.G."/>
        </authorList>
    </citation>
    <scope>NUCLEOTIDE SEQUENCE [LARGE SCALE GENOMIC DNA]</scope>
    <source>
        <strain evidence="3 4">MIT 99-5501</strain>
    </source>
</reference>
<accession>V8CBJ5</accession>
<dbReference type="InterPro" id="IPR027417">
    <property type="entry name" value="P-loop_NTPase"/>
</dbReference>
<keyword evidence="1" id="KW-0175">Coiled coil</keyword>
<dbReference type="STRING" id="1357400.HMPREF2086_00122"/>
<dbReference type="InterPro" id="IPR045427">
    <property type="entry name" value="MoxR"/>
</dbReference>
<evidence type="ECO:0000256" key="1">
    <source>
        <dbReference type="SAM" id="Coils"/>
    </source>
</evidence>
<evidence type="ECO:0000313" key="4">
    <source>
        <dbReference type="Proteomes" id="UP000018731"/>
    </source>
</evidence>
<comment type="caution">
    <text evidence="3">The sequence shown here is derived from an EMBL/GenBank/DDBJ whole genome shotgun (WGS) entry which is preliminary data.</text>
</comment>
<gene>
    <name evidence="3" type="ORF">HMPREF2086_00122</name>
</gene>
<dbReference type="RefSeq" id="WP_023926790.1">
    <property type="nucleotide sequence ID" value="NZ_KI669454.1"/>
</dbReference>
<dbReference type="PATRIC" id="fig|1357400.3.peg.183"/>
<feature type="coiled-coil region" evidence="1">
    <location>
        <begin position="387"/>
        <end position="417"/>
    </location>
</feature>
<dbReference type="Pfam" id="PF20030">
    <property type="entry name" value="bpMoxR"/>
    <property type="match status" value="1"/>
</dbReference>
<dbReference type="SMART" id="SM00382">
    <property type="entry name" value="AAA"/>
    <property type="match status" value="1"/>
</dbReference>
<dbReference type="HOGENOM" id="CLU_018678_0_1_7"/>
<dbReference type="Proteomes" id="UP000018731">
    <property type="component" value="Unassembled WGS sequence"/>
</dbReference>
<dbReference type="Gene3D" id="3.40.50.300">
    <property type="entry name" value="P-loop containing nucleotide triphosphate hydrolases"/>
    <property type="match status" value="1"/>
</dbReference>
<dbReference type="EMBL" id="AZJI01000001">
    <property type="protein sequence ID" value="ETD24788.1"/>
    <property type="molecule type" value="Genomic_DNA"/>
</dbReference>
<keyword evidence="4" id="KW-1185">Reference proteome</keyword>